<dbReference type="Gene3D" id="3.40.50.880">
    <property type="match status" value="1"/>
</dbReference>
<keyword evidence="3 8" id="KW-0436">Ligase</keyword>
<comment type="catalytic activity">
    <reaction evidence="8">
        <text>L-glutamine + H2O = L-glutamate + NH4(+)</text>
        <dbReference type="Rhea" id="RHEA:15889"/>
        <dbReference type="ChEBI" id="CHEBI:15377"/>
        <dbReference type="ChEBI" id="CHEBI:28938"/>
        <dbReference type="ChEBI" id="CHEBI:29985"/>
        <dbReference type="ChEBI" id="CHEBI:58359"/>
    </reaction>
</comment>
<dbReference type="InterPro" id="IPR036480">
    <property type="entry name" value="CarbP_synth_ssu_N_sf"/>
</dbReference>
<dbReference type="Pfam" id="PF00988">
    <property type="entry name" value="CPSase_sm_chain"/>
    <property type="match status" value="1"/>
</dbReference>
<evidence type="ECO:0000256" key="8">
    <source>
        <dbReference type="HAMAP-Rule" id="MF_01209"/>
    </source>
</evidence>
<evidence type="ECO:0000256" key="3">
    <source>
        <dbReference type="ARBA" id="ARBA00022598"/>
    </source>
</evidence>
<feature type="binding site" evidence="8">
    <location>
        <position position="286"/>
    </location>
    <ligand>
        <name>L-glutamine</name>
        <dbReference type="ChEBI" id="CHEBI:58359"/>
    </ligand>
</feature>
<dbReference type="GO" id="GO:0006541">
    <property type="term" value="P:glutamine metabolic process"/>
    <property type="evidence" value="ECO:0007669"/>
    <property type="project" value="InterPro"/>
</dbReference>
<feature type="binding site" evidence="8">
    <location>
        <position position="218"/>
    </location>
    <ligand>
        <name>L-glutamine</name>
        <dbReference type="ChEBI" id="CHEBI:58359"/>
    </ligand>
</feature>
<dbReference type="Gene3D" id="3.50.30.20">
    <property type="entry name" value="Carbamoyl-phosphate synthase small subunit, N-terminal domain"/>
    <property type="match status" value="1"/>
</dbReference>
<feature type="active site" evidence="8">
    <location>
        <position position="330"/>
    </location>
</feature>
<evidence type="ECO:0000256" key="7">
    <source>
        <dbReference type="ARBA" id="ARBA00048816"/>
    </source>
</evidence>
<evidence type="ECO:0000313" key="11">
    <source>
        <dbReference type="Proteomes" id="UP000178449"/>
    </source>
</evidence>
<feature type="active site" description="Nucleophile" evidence="8">
    <location>
        <position position="244"/>
    </location>
</feature>
<comment type="pathway">
    <text evidence="1 8">Amino-acid biosynthesis; L-arginine biosynthesis; carbamoyl phosphate from bicarbonate: step 1/1.</text>
</comment>
<dbReference type="Proteomes" id="UP000178449">
    <property type="component" value="Unassembled WGS sequence"/>
</dbReference>
<dbReference type="InterPro" id="IPR017926">
    <property type="entry name" value="GATASE"/>
</dbReference>
<dbReference type="InterPro" id="IPR006274">
    <property type="entry name" value="CarbamoylP_synth_ssu"/>
</dbReference>
<dbReference type="AlphaFoldDB" id="A0A1F6G9W0"/>
<dbReference type="PRINTS" id="PR00096">
    <property type="entry name" value="GATASE"/>
</dbReference>
<dbReference type="CDD" id="cd01744">
    <property type="entry name" value="GATase1_CPSase"/>
    <property type="match status" value="1"/>
</dbReference>
<keyword evidence="6 8" id="KW-0315">Glutamine amidotransferase</keyword>
<comment type="subunit">
    <text evidence="8">Composed of two chains; the small (or glutamine) chain promotes the hydrolysis of glutamine to ammonia, which is used by the large (or ammonia) chain to synthesize carbamoyl phosphate. Tetramer of heterodimers (alpha,beta)4.</text>
</comment>
<dbReference type="UniPathway" id="UPA00068">
    <property type="reaction ID" value="UER00171"/>
</dbReference>
<dbReference type="EMBL" id="MFNE01000031">
    <property type="protein sequence ID" value="OGG94905.1"/>
    <property type="molecule type" value="Genomic_DNA"/>
</dbReference>
<accession>A0A1F6G9W0</accession>
<keyword evidence="8" id="KW-0028">Amino-acid biosynthesis</keyword>
<dbReference type="STRING" id="1817772.A2527_10025"/>
<keyword evidence="8" id="KW-0055">Arginine biosynthesis</keyword>
<dbReference type="PANTHER" id="PTHR43418">
    <property type="entry name" value="MULTIFUNCTIONAL TRYPTOPHAN BIOSYNTHESIS PROTEIN-RELATED"/>
    <property type="match status" value="1"/>
</dbReference>
<feature type="binding site" evidence="8">
    <location>
        <position position="245"/>
    </location>
    <ligand>
        <name>L-glutamine</name>
        <dbReference type="ChEBI" id="CHEBI:58359"/>
    </ligand>
</feature>
<dbReference type="PRINTS" id="PR00099">
    <property type="entry name" value="CPSGATASE"/>
</dbReference>
<feature type="region of interest" description="CPSase" evidence="8">
    <location>
        <begin position="1"/>
        <end position="170"/>
    </location>
</feature>
<dbReference type="FunFam" id="3.50.30.20:FF:000002">
    <property type="entry name" value="Carbamoyl-phosphate synthase 1, mitochondrial"/>
    <property type="match status" value="1"/>
</dbReference>
<comment type="caution">
    <text evidence="10">The sequence shown here is derived from an EMBL/GenBank/DDBJ whole genome shotgun (WGS) entry which is preliminary data.</text>
</comment>
<comment type="similarity">
    <text evidence="2 8">Belongs to the CarA family.</text>
</comment>
<dbReference type="GO" id="GO:0004088">
    <property type="term" value="F:carbamoyl-phosphate synthase (glutamine-hydrolyzing) activity"/>
    <property type="evidence" value="ECO:0007669"/>
    <property type="project" value="UniProtKB-UniRule"/>
</dbReference>
<dbReference type="GO" id="GO:0004359">
    <property type="term" value="F:glutaminase activity"/>
    <property type="evidence" value="ECO:0007669"/>
    <property type="project" value="RHEA"/>
</dbReference>
<dbReference type="InterPro" id="IPR035686">
    <property type="entry name" value="CPSase_GATase1"/>
</dbReference>
<comment type="function">
    <text evidence="8">Small subunit of the glutamine-dependent carbamoyl phosphate synthetase (CPSase). CPSase catalyzes the formation of carbamoyl phosphate from the ammonia moiety of glutamine, carbonate, and phosphate donated by ATP, constituting the first step of 2 biosynthetic pathways, one leading to arginine and/or urea and the other to pyrimidine nucleotides. The small subunit (glutamine amidotransferase) binds and cleaves glutamine to supply the large subunit with the substrate ammonia.</text>
</comment>
<dbReference type="SMART" id="SM01097">
    <property type="entry name" value="CPSase_sm_chain"/>
    <property type="match status" value="1"/>
</dbReference>
<dbReference type="Pfam" id="PF00117">
    <property type="entry name" value="GATase"/>
    <property type="match status" value="1"/>
</dbReference>
<feature type="binding site" evidence="8">
    <location>
        <position position="289"/>
    </location>
    <ligand>
        <name>L-glutamine</name>
        <dbReference type="ChEBI" id="CHEBI:58359"/>
    </ligand>
</feature>
<dbReference type="GO" id="GO:0006526">
    <property type="term" value="P:L-arginine biosynthetic process"/>
    <property type="evidence" value="ECO:0007669"/>
    <property type="project" value="UniProtKB-UniRule"/>
</dbReference>
<dbReference type="GO" id="GO:0005524">
    <property type="term" value="F:ATP binding"/>
    <property type="evidence" value="ECO:0007669"/>
    <property type="project" value="UniProtKB-UniRule"/>
</dbReference>
<dbReference type="NCBIfam" id="TIGR01368">
    <property type="entry name" value="CPSaseIIsmall"/>
    <property type="match status" value="1"/>
</dbReference>
<feature type="binding site" evidence="8">
    <location>
        <position position="248"/>
    </location>
    <ligand>
        <name>L-glutamine</name>
        <dbReference type="ChEBI" id="CHEBI:58359"/>
    </ligand>
</feature>
<dbReference type="PRINTS" id="PR00097">
    <property type="entry name" value="ANTSNTHASEII"/>
</dbReference>
<dbReference type="InterPro" id="IPR050472">
    <property type="entry name" value="Anth_synth/Amidotransfase"/>
</dbReference>
<evidence type="ECO:0000256" key="1">
    <source>
        <dbReference type="ARBA" id="ARBA00005077"/>
    </source>
</evidence>
<dbReference type="PROSITE" id="PS51273">
    <property type="entry name" value="GATASE_TYPE_1"/>
    <property type="match status" value="1"/>
</dbReference>
<feature type="domain" description="Carbamoyl-phosphate synthase small subunit N-terminal" evidence="9">
    <location>
        <begin position="1"/>
        <end position="137"/>
    </location>
</feature>
<dbReference type="GO" id="GO:0006207">
    <property type="term" value="P:'de novo' pyrimidine nucleobase biosynthetic process"/>
    <property type="evidence" value="ECO:0007669"/>
    <property type="project" value="InterPro"/>
</dbReference>
<dbReference type="HAMAP" id="MF_01209">
    <property type="entry name" value="CPSase_S_chain"/>
    <property type="match status" value="1"/>
</dbReference>
<feature type="binding site" evidence="8">
    <location>
        <position position="216"/>
    </location>
    <ligand>
        <name>L-glutamine</name>
        <dbReference type="ChEBI" id="CHEBI:58359"/>
    </ligand>
</feature>
<protein>
    <recommendedName>
        <fullName evidence="8">Carbamoyl phosphate synthase small chain</fullName>
        <ecNumber evidence="8">6.3.5.5</ecNumber>
    </recommendedName>
    <alternativeName>
        <fullName evidence="8">Carbamoyl phosphate synthetase glutamine chain</fullName>
    </alternativeName>
</protein>
<feature type="active site" evidence="8">
    <location>
        <position position="328"/>
    </location>
</feature>
<proteinExistence type="inferred from homology"/>
<dbReference type="InterPro" id="IPR002474">
    <property type="entry name" value="CarbamoylP_synth_ssu_N"/>
</dbReference>
<gene>
    <name evidence="8" type="primary">carA</name>
    <name evidence="10" type="ORF">A2527_10025</name>
</gene>
<evidence type="ECO:0000259" key="9">
    <source>
        <dbReference type="SMART" id="SM01097"/>
    </source>
</evidence>
<dbReference type="EC" id="6.3.5.5" evidence="8"/>
<dbReference type="PANTHER" id="PTHR43418:SF7">
    <property type="entry name" value="CARBAMOYL-PHOSPHATE SYNTHASE SMALL CHAIN"/>
    <property type="match status" value="1"/>
</dbReference>
<name>A0A1F6G9W0_9PROT</name>
<evidence type="ECO:0000256" key="2">
    <source>
        <dbReference type="ARBA" id="ARBA00007800"/>
    </source>
</evidence>
<dbReference type="SUPFAM" id="SSF52021">
    <property type="entry name" value="Carbamoyl phosphate synthetase, small subunit N-terminal domain"/>
    <property type="match status" value="1"/>
</dbReference>
<comment type="caution">
    <text evidence="8">Lacks conserved residue(s) required for the propagation of feature annotation.</text>
</comment>
<comment type="pathway">
    <text evidence="8">Pyrimidine metabolism; UMP biosynthesis via de novo pathway; (S)-dihydroorotate from bicarbonate: step 1/3.</text>
</comment>
<keyword evidence="5 8" id="KW-0067">ATP-binding</keyword>
<evidence type="ECO:0000256" key="4">
    <source>
        <dbReference type="ARBA" id="ARBA00022741"/>
    </source>
</evidence>
<dbReference type="GO" id="GO:0044205">
    <property type="term" value="P:'de novo' UMP biosynthetic process"/>
    <property type="evidence" value="ECO:0007669"/>
    <property type="project" value="UniProtKB-UniRule"/>
</dbReference>
<keyword evidence="4 8" id="KW-0547">Nucleotide-binding</keyword>
<dbReference type="SUPFAM" id="SSF52317">
    <property type="entry name" value="Class I glutamine amidotransferase-like"/>
    <property type="match status" value="1"/>
</dbReference>
<dbReference type="InterPro" id="IPR029062">
    <property type="entry name" value="Class_I_gatase-like"/>
</dbReference>
<dbReference type="NCBIfam" id="NF009475">
    <property type="entry name" value="PRK12838.1"/>
    <property type="match status" value="1"/>
</dbReference>
<evidence type="ECO:0000313" key="10">
    <source>
        <dbReference type="EMBL" id="OGG94905.1"/>
    </source>
</evidence>
<evidence type="ECO:0000256" key="5">
    <source>
        <dbReference type="ARBA" id="ARBA00022840"/>
    </source>
</evidence>
<comment type="catalytic activity">
    <reaction evidence="7 8">
        <text>hydrogencarbonate + L-glutamine + 2 ATP + H2O = carbamoyl phosphate + L-glutamate + 2 ADP + phosphate + 2 H(+)</text>
        <dbReference type="Rhea" id="RHEA:18633"/>
        <dbReference type="ChEBI" id="CHEBI:15377"/>
        <dbReference type="ChEBI" id="CHEBI:15378"/>
        <dbReference type="ChEBI" id="CHEBI:17544"/>
        <dbReference type="ChEBI" id="CHEBI:29985"/>
        <dbReference type="ChEBI" id="CHEBI:30616"/>
        <dbReference type="ChEBI" id="CHEBI:43474"/>
        <dbReference type="ChEBI" id="CHEBI:58228"/>
        <dbReference type="ChEBI" id="CHEBI:58359"/>
        <dbReference type="ChEBI" id="CHEBI:456216"/>
        <dbReference type="EC" id="6.3.5.5"/>
    </reaction>
</comment>
<organism evidence="10 11">
    <name type="scientific">Candidatus Lambdaproteobacteria bacterium RIFOXYD2_FULL_50_16</name>
    <dbReference type="NCBI Taxonomy" id="1817772"/>
    <lineage>
        <taxon>Bacteria</taxon>
        <taxon>Pseudomonadati</taxon>
        <taxon>Pseudomonadota</taxon>
        <taxon>Candidatus Lambdaproteobacteria</taxon>
    </lineage>
</organism>
<sequence length="349" mass="39186">MELILEDGSLYHGRPFGHKGSVAGEVIFNTGMMGYPETMSDPSYKGQILVFTYPLIGNYGIPDNQMIDGISKYFESDHIHLKGIVITSLTREYSHWNAVRSLEDWMIEHKVPGIEGVDCRAITKRLREKGTQLGKLIFEGQDLPFYDPSQENLVAQVSCKAPIEYGSGKKRVILVDNGCKNNIIRSLIARGVSVLRVPWNYDYTAEKYDGVFVSNGPGDPMKVDEGLAVLRKQMERPEPIFGICMGHQLLALAAGAQTYKLKFGHHSQNQPCVKVGTKRCYITSQNHNYAIDDQTLPPEFRPWFFNANDGSNEGIIHETKPWGSVQFHPEAWPGPVDTGFLFDQFVAQL</sequence>
<keyword evidence="8" id="KW-0665">Pyrimidine biosynthesis</keyword>
<dbReference type="UniPathway" id="UPA00070">
    <property type="reaction ID" value="UER00115"/>
</dbReference>
<evidence type="ECO:0000256" key="6">
    <source>
        <dbReference type="ARBA" id="ARBA00022962"/>
    </source>
</evidence>
<reference evidence="10 11" key="1">
    <citation type="journal article" date="2016" name="Nat. Commun.">
        <title>Thousands of microbial genomes shed light on interconnected biogeochemical processes in an aquifer system.</title>
        <authorList>
            <person name="Anantharaman K."/>
            <person name="Brown C.T."/>
            <person name="Hug L.A."/>
            <person name="Sharon I."/>
            <person name="Castelle C.J."/>
            <person name="Probst A.J."/>
            <person name="Thomas B.C."/>
            <person name="Singh A."/>
            <person name="Wilkins M.J."/>
            <person name="Karaoz U."/>
            <person name="Brodie E.L."/>
            <person name="Williams K.H."/>
            <person name="Hubbard S.S."/>
            <person name="Banfield J.F."/>
        </authorList>
    </citation>
    <scope>NUCLEOTIDE SEQUENCE [LARGE SCALE GENOMIC DNA]</scope>
</reference>
<feature type="binding site" evidence="8">
    <location>
        <position position="43"/>
    </location>
    <ligand>
        <name>L-glutamine</name>
        <dbReference type="ChEBI" id="CHEBI:58359"/>
    </ligand>
</feature>